<dbReference type="Pfam" id="PF04229">
    <property type="entry name" value="GrpB"/>
    <property type="match status" value="1"/>
</dbReference>
<dbReference type="Proteomes" id="UP000239720">
    <property type="component" value="Unassembled WGS sequence"/>
</dbReference>
<dbReference type="InterPro" id="IPR043519">
    <property type="entry name" value="NT_sf"/>
</dbReference>
<dbReference type="AlphaFoldDB" id="A0A2S8R6U7"/>
<dbReference type="PANTHER" id="PTHR34822">
    <property type="entry name" value="GRPB DOMAIN PROTEIN (AFU_ORTHOLOGUE AFUA_1G01530)"/>
    <property type="match status" value="1"/>
</dbReference>
<organism evidence="1 2">
    <name type="scientific">Acetivibrio saccincola</name>
    <dbReference type="NCBI Taxonomy" id="1677857"/>
    <lineage>
        <taxon>Bacteria</taxon>
        <taxon>Bacillati</taxon>
        <taxon>Bacillota</taxon>
        <taxon>Clostridia</taxon>
        <taxon>Eubacteriales</taxon>
        <taxon>Oscillospiraceae</taxon>
        <taxon>Acetivibrio</taxon>
    </lineage>
</organism>
<dbReference type="EMBL" id="NEMB01000003">
    <property type="protein sequence ID" value="PQQ65513.1"/>
    <property type="molecule type" value="Genomic_DNA"/>
</dbReference>
<evidence type="ECO:0000313" key="2">
    <source>
        <dbReference type="Proteomes" id="UP000239720"/>
    </source>
</evidence>
<sequence length="170" mass="19778">MEINERVQIEEHNPEWFKQYESEKKRLCELLGEVILGIEHIGSTSILGMWAKPIVDILIGVDSLPLEEFYINKLIEIGYEYLGEAGVSGRLYFRKRAPHKYNVHVTKIGSDIWNNNIVLRDYLCDNRDEALKYSAIKLKIISEGTNSLLEYSKKKSEYINEIIKKANEKK</sequence>
<dbReference type="InterPro" id="IPR007344">
    <property type="entry name" value="GrpB/CoaE"/>
</dbReference>
<evidence type="ECO:0008006" key="3">
    <source>
        <dbReference type="Google" id="ProtNLM"/>
    </source>
</evidence>
<dbReference type="PANTHER" id="PTHR34822:SF1">
    <property type="entry name" value="GRPB FAMILY PROTEIN"/>
    <property type="match status" value="1"/>
</dbReference>
<dbReference type="OrthoDB" id="9799092at2"/>
<evidence type="ECO:0000313" key="1">
    <source>
        <dbReference type="EMBL" id="PQQ65513.1"/>
    </source>
</evidence>
<gene>
    <name evidence="1" type="ORF">B9R14_01175</name>
</gene>
<name>A0A2S8R6U7_9FIRM</name>
<accession>A0A2S8R6U7</accession>
<dbReference type="Gene3D" id="3.30.460.10">
    <property type="entry name" value="Beta Polymerase, domain 2"/>
    <property type="match status" value="1"/>
</dbReference>
<protein>
    <recommendedName>
        <fullName evidence="3">GrpB family protein</fullName>
    </recommendedName>
</protein>
<reference evidence="1 2" key="1">
    <citation type="journal article" date="2018" name="Syst. Appl. Microbiol.">
        <title>Characterization and high-quality draft genome sequence of Herbivorax saccincola A7, an anaerobic, alkaliphilic, thermophilic, cellulolytic, and xylanolytic bacterium.</title>
        <authorList>
            <person name="Aikawa S."/>
            <person name="Baramee S."/>
            <person name="Sermsathanaswadi J."/>
            <person name="Thianheng P."/>
            <person name="Tachaapaikoon C."/>
            <person name="Shikata A."/>
            <person name="Waeonukul R."/>
            <person name="Pason P."/>
            <person name="Ratanakhanokchai K."/>
            <person name="Kosugi A."/>
        </authorList>
    </citation>
    <scope>NUCLEOTIDE SEQUENCE [LARGE SCALE GENOMIC DNA]</scope>
    <source>
        <strain evidence="1 2">A7</strain>
    </source>
</reference>
<dbReference type="RefSeq" id="WP_105367418.1">
    <property type="nucleotide sequence ID" value="NZ_NEMB01000003.1"/>
</dbReference>
<dbReference type="SUPFAM" id="SSF81301">
    <property type="entry name" value="Nucleotidyltransferase"/>
    <property type="match status" value="1"/>
</dbReference>
<comment type="caution">
    <text evidence="1">The sequence shown here is derived from an EMBL/GenBank/DDBJ whole genome shotgun (WGS) entry which is preliminary data.</text>
</comment>
<proteinExistence type="predicted"/>